<evidence type="ECO:0000313" key="7">
    <source>
        <dbReference type="EMBL" id="KAG4416917.1"/>
    </source>
</evidence>
<keyword evidence="4" id="KW-0804">Transcription</keyword>
<gene>
    <name evidence="7" type="ORF">IFR04_009927</name>
</gene>
<comment type="subcellular location">
    <subcellularLocation>
        <location evidence="1">Nucleus</location>
    </subcellularLocation>
</comment>
<organism evidence="7 8">
    <name type="scientific">Cadophora malorum</name>
    <dbReference type="NCBI Taxonomy" id="108018"/>
    <lineage>
        <taxon>Eukaryota</taxon>
        <taxon>Fungi</taxon>
        <taxon>Dikarya</taxon>
        <taxon>Ascomycota</taxon>
        <taxon>Pezizomycotina</taxon>
        <taxon>Leotiomycetes</taxon>
        <taxon>Helotiales</taxon>
        <taxon>Ploettnerulaceae</taxon>
        <taxon>Cadophora</taxon>
    </lineage>
</organism>
<evidence type="ECO:0000313" key="8">
    <source>
        <dbReference type="Proteomes" id="UP000664132"/>
    </source>
</evidence>
<name>A0A8H7TC33_9HELO</name>
<keyword evidence="5" id="KW-0539">Nucleus</keyword>
<reference evidence="7" key="1">
    <citation type="submission" date="2021-02" db="EMBL/GenBank/DDBJ databases">
        <title>Genome sequence Cadophora malorum strain M34.</title>
        <authorList>
            <person name="Stefanovic E."/>
            <person name="Vu D."/>
            <person name="Scully C."/>
            <person name="Dijksterhuis J."/>
            <person name="Roader J."/>
            <person name="Houbraken J."/>
        </authorList>
    </citation>
    <scope>NUCLEOTIDE SEQUENCE</scope>
    <source>
        <strain evidence="7">M34</strain>
    </source>
</reference>
<dbReference type="Proteomes" id="UP000664132">
    <property type="component" value="Unassembled WGS sequence"/>
</dbReference>
<evidence type="ECO:0000256" key="2">
    <source>
        <dbReference type="ARBA" id="ARBA00023015"/>
    </source>
</evidence>
<dbReference type="GO" id="GO:0005634">
    <property type="term" value="C:nucleus"/>
    <property type="evidence" value="ECO:0007669"/>
    <property type="project" value="UniProtKB-SubCell"/>
</dbReference>
<dbReference type="EMBL" id="JAFJYH010000170">
    <property type="protein sequence ID" value="KAG4416917.1"/>
    <property type="molecule type" value="Genomic_DNA"/>
</dbReference>
<dbReference type="GO" id="GO:0000981">
    <property type="term" value="F:DNA-binding transcription factor activity, RNA polymerase II-specific"/>
    <property type="evidence" value="ECO:0007669"/>
    <property type="project" value="TreeGrafter"/>
</dbReference>
<accession>A0A8H7TC33</accession>
<keyword evidence="8" id="KW-1185">Reference proteome</keyword>
<dbReference type="AlphaFoldDB" id="A0A8H7TC33"/>
<evidence type="ECO:0000256" key="4">
    <source>
        <dbReference type="ARBA" id="ARBA00023163"/>
    </source>
</evidence>
<feature type="compositionally biased region" description="Polar residues" evidence="6">
    <location>
        <begin position="1"/>
        <end position="13"/>
    </location>
</feature>
<evidence type="ECO:0000256" key="5">
    <source>
        <dbReference type="ARBA" id="ARBA00023242"/>
    </source>
</evidence>
<dbReference type="InterPro" id="IPR051089">
    <property type="entry name" value="prtT"/>
</dbReference>
<protein>
    <recommendedName>
        <fullName evidence="9">Transcription factor domain-containing protein</fullName>
    </recommendedName>
</protein>
<keyword evidence="3" id="KW-0238">DNA-binding</keyword>
<dbReference type="GO" id="GO:0000976">
    <property type="term" value="F:transcription cis-regulatory region binding"/>
    <property type="evidence" value="ECO:0007669"/>
    <property type="project" value="TreeGrafter"/>
</dbReference>
<dbReference type="OrthoDB" id="39175at2759"/>
<comment type="caution">
    <text evidence="7">The sequence shown here is derived from an EMBL/GenBank/DDBJ whole genome shotgun (WGS) entry which is preliminary data.</text>
</comment>
<proteinExistence type="predicted"/>
<evidence type="ECO:0000256" key="1">
    <source>
        <dbReference type="ARBA" id="ARBA00004123"/>
    </source>
</evidence>
<evidence type="ECO:0000256" key="6">
    <source>
        <dbReference type="SAM" id="MobiDB-lite"/>
    </source>
</evidence>
<evidence type="ECO:0008006" key="9">
    <source>
        <dbReference type="Google" id="ProtNLM"/>
    </source>
</evidence>
<feature type="region of interest" description="Disordered" evidence="6">
    <location>
        <begin position="1"/>
        <end position="28"/>
    </location>
</feature>
<keyword evidence="2" id="KW-0805">Transcription regulation</keyword>
<sequence>MEETFSQPAQPSRTYDGPSFQPVNGVGFGRDSQIAGFGNSVARTFFPDSSDRDAHMRSSTKSSSVFATSPYAVVVDQTRVNTAGSSPDQRPPKRPKLGGSSLSLGMVRSQGETLQQVISERDMVQFIDIFRKRLMSFIPLLNTDDLDNAGDIISTRKPLAYSICYVTARYIPGGDSTRSKLLPVISAILQEKAFQPESPQEEWGMLQALSILYAYRTAVSDGSSPDGALEISPRSIKAHIETYALKLSIHRSISGVKASLRTEDPEITTSLSFKNHAMVTSTPPSIRDDSTIRAAPELLGRCKVDPRILQVLAEVELCLIWGKIPMGLREWWCPPGVSDNVHYIEQEVVASVSGYLNTWYGKWETFFNSDPLTPGIEFNYRFARFCLSAHLIRNLRLAGTKISPSEVDTLRKSISNASDFCQFLLDLGPSSREGARYMSDSGFVMISFSCLFIIRSCELFRSAVQTPDEHLRKVEEVAQLMRELATSSSHGPSFQSENIMLRLKQANDKKFATAVENGSITSRGTDQLSPNAPGQDSYFMDPQWEIPDFFPELPRL</sequence>
<dbReference type="PANTHER" id="PTHR31845">
    <property type="entry name" value="FINGER DOMAIN PROTEIN, PUTATIVE-RELATED"/>
    <property type="match status" value="1"/>
</dbReference>
<evidence type="ECO:0000256" key="3">
    <source>
        <dbReference type="ARBA" id="ARBA00023125"/>
    </source>
</evidence>
<dbReference type="PANTHER" id="PTHR31845:SF17">
    <property type="entry name" value="ZN(II)2CYS6 TRANSCRIPTION FACTOR (EUROFUNG)"/>
    <property type="match status" value="1"/>
</dbReference>
<feature type="region of interest" description="Disordered" evidence="6">
    <location>
        <begin position="80"/>
        <end position="105"/>
    </location>
</feature>